<keyword evidence="1" id="KW-0805">Transcription regulation</keyword>
<dbReference type="SUPFAM" id="SSF53822">
    <property type="entry name" value="Periplasmic binding protein-like I"/>
    <property type="match status" value="1"/>
</dbReference>
<dbReference type="PROSITE" id="PS50932">
    <property type="entry name" value="HTH_LACI_2"/>
    <property type="match status" value="1"/>
</dbReference>
<dbReference type="CDD" id="cd01392">
    <property type="entry name" value="HTH_LacI"/>
    <property type="match status" value="1"/>
</dbReference>
<sequence length="348" mass="38195">MRILVKTTIKDVAKLAGVSFKTVSRVINNEASVKPQTVEKVNQAIAQLNYQPNTAARNLASANTYAIGYVYDNPNAYYVINMQNGILAECRNRGYELIIHPCHATSPTLTEEIIKMCKRSQLAGLVLSPPMSEMAGVMDSLDELAIPYVRIVSGSATKRNHRPCVFVHDRDAARNIVEHLIAQGHTRIGFISGDQGHRSTEERKLGYREALTNHGIPLDRELEIDGTYSFESGVKGFKQLRALGDQPTAIFACNDEIASGSLFAARLNGLDVPSQLAIAGFENSPFSLQTWPKLTTAAQPTGEIASQAAATLIEEIQSKRTGRLPSEVAQHTHFHPELVVRESTYIPD</sequence>
<evidence type="ECO:0000256" key="3">
    <source>
        <dbReference type="ARBA" id="ARBA00023163"/>
    </source>
</evidence>
<dbReference type="PRINTS" id="PR00036">
    <property type="entry name" value="HTHLACI"/>
</dbReference>
<keyword evidence="2 5" id="KW-0238">DNA-binding</keyword>
<evidence type="ECO:0000256" key="2">
    <source>
        <dbReference type="ARBA" id="ARBA00023125"/>
    </source>
</evidence>
<organism evidence="5 6">
    <name type="scientific">Alteromonas arenosi</name>
    <dbReference type="NCBI Taxonomy" id="3055817"/>
    <lineage>
        <taxon>Bacteria</taxon>
        <taxon>Pseudomonadati</taxon>
        <taxon>Pseudomonadota</taxon>
        <taxon>Gammaproteobacteria</taxon>
        <taxon>Alteromonadales</taxon>
        <taxon>Alteromonadaceae</taxon>
        <taxon>Alteromonas/Salinimonas group</taxon>
        <taxon>Alteromonas</taxon>
    </lineage>
</organism>
<dbReference type="PANTHER" id="PTHR30146:SF153">
    <property type="entry name" value="LACTOSE OPERON REPRESSOR"/>
    <property type="match status" value="1"/>
</dbReference>
<gene>
    <name evidence="5" type="ORF">QTP81_00585</name>
</gene>
<evidence type="ECO:0000259" key="4">
    <source>
        <dbReference type="PROSITE" id="PS50932"/>
    </source>
</evidence>
<evidence type="ECO:0000256" key="1">
    <source>
        <dbReference type="ARBA" id="ARBA00023015"/>
    </source>
</evidence>
<dbReference type="InterPro" id="IPR010982">
    <property type="entry name" value="Lambda_DNA-bd_dom_sf"/>
</dbReference>
<dbReference type="PANTHER" id="PTHR30146">
    <property type="entry name" value="LACI-RELATED TRANSCRIPTIONAL REPRESSOR"/>
    <property type="match status" value="1"/>
</dbReference>
<reference evidence="5 6" key="1">
    <citation type="submission" date="2023-06" db="EMBL/GenBank/DDBJ databases">
        <title>Alteromonas sp. ASW11-36 isolated from intertidal sand.</title>
        <authorList>
            <person name="Li Y."/>
        </authorList>
    </citation>
    <scope>NUCLEOTIDE SEQUENCE [LARGE SCALE GENOMIC DNA]</scope>
    <source>
        <strain evidence="5 6">ASW11-36</strain>
    </source>
</reference>
<dbReference type="SMART" id="SM00354">
    <property type="entry name" value="HTH_LACI"/>
    <property type="match status" value="1"/>
</dbReference>
<accession>A0ABT7SSC7</accession>
<comment type="caution">
    <text evidence="5">The sequence shown here is derived from an EMBL/GenBank/DDBJ whole genome shotgun (WGS) entry which is preliminary data.</text>
</comment>
<dbReference type="Pfam" id="PF00356">
    <property type="entry name" value="LacI"/>
    <property type="match status" value="1"/>
</dbReference>
<dbReference type="InterPro" id="IPR000843">
    <property type="entry name" value="HTH_LacI"/>
</dbReference>
<name>A0ABT7SSC7_9ALTE</name>
<evidence type="ECO:0000313" key="5">
    <source>
        <dbReference type="EMBL" id="MDM7859098.1"/>
    </source>
</evidence>
<dbReference type="PROSITE" id="PS00356">
    <property type="entry name" value="HTH_LACI_1"/>
    <property type="match status" value="1"/>
</dbReference>
<protein>
    <submittedName>
        <fullName evidence="5">LacI family DNA-binding transcriptional regulator</fullName>
    </submittedName>
</protein>
<dbReference type="Gene3D" id="1.10.260.40">
    <property type="entry name" value="lambda repressor-like DNA-binding domains"/>
    <property type="match status" value="1"/>
</dbReference>
<dbReference type="GO" id="GO:0003677">
    <property type="term" value="F:DNA binding"/>
    <property type="evidence" value="ECO:0007669"/>
    <property type="project" value="UniProtKB-KW"/>
</dbReference>
<dbReference type="Pfam" id="PF13377">
    <property type="entry name" value="Peripla_BP_3"/>
    <property type="match status" value="1"/>
</dbReference>
<dbReference type="CDD" id="cd01545">
    <property type="entry name" value="PBP1_SalR"/>
    <property type="match status" value="1"/>
</dbReference>
<keyword evidence="3" id="KW-0804">Transcription</keyword>
<evidence type="ECO:0000313" key="6">
    <source>
        <dbReference type="Proteomes" id="UP001234343"/>
    </source>
</evidence>
<keyword evidence="6" id="KW-1185">Reference proteome</keyword>
<feature type="domain" description="HTH lacI-type" evidence="4">
    <location>
        <begin position="7"/>
        <end position="61"/>
    </location>
</feature>
<dbReference type="Proteomes" id="UP001234343">
    <property type="component" value="Unassembled WGS sequence"/>
</dbReference>
<dbReference type="SUPFAM" id="SSF47413">
    <property type="entry name" value="lambda repressor-like DNA-binding domains"/>
    <property type="match status" value="1"/>
</dbReference>
<dbReference type="RefSeq" id="WP_289363367.1">
    <property type="nucleotide sequence ID" value="NZ_JAUCBP010000001.1"/>
</dbReference>
<dbReference type="Gene3D" id="3.40.50.2300">
    <property type="match status" value="2"/>
</dbReference>
<dbReference type="EMBL" id="JAUCBP010000001">
    <property type="protein sequence ID" value="MDM7859098.1"/>
    <property type="molecule type" value="Genomic_DNA"/>
</dbReference>
<proteinExistence type="predicted"/>
<dbReference type="InterPro" id="IPR028082">
    <property type="entry name" value="Peripla_BP_I"/>
</dbReference>
<dbReference type="InterPro" id="IPR046335">
    <property type="entry name" value="LacI/GalR-like_sensor"/>
</dbReference>